<dbReference type="InterPro" id="IPR026983">
    <property type="entry name" value="DHC"/>
</dbReference>
<feature type="domain" description="Dynein heavy chain ATP-binding dynein motor region" evidence="3">
    <location>
        <begin position="1637"/>
        <end position="1774"/>
    </location>
</feature>
<evidence type="ECO:0000313" key="6">
    <source>
        <dbReference type="Proteomes" id="UP001162164"/>
    </source>
</evidence>
<proteinExistence type="predicted"/>
<feature type="domain" description="Dynein heavy chain tail" evidence="2">
    <location>
        <begin position="896"/>
        <end position="1063"/>
    </location>
</feature>
<feature type="compositionally biased region" description="Polar residues" evidence="1">
    <location>
        <begin position="962"/>
        <end position="995"/>
    </location>
</feature>
<dbReference type="PANTHER" id="PTHR22878:SF63">
    <property type="entry name" value="DYNEIN AXONEMAL HEAVY CHAIN 10"/>
    <property type="match status" value="1"/>
</dbReference>
<evidence type="ECO:0000259" key="2">
    <source>
        <dbReference type="Pfam" id="PF08385"/>
    </source>
</evidence>
<feature type="compositionally biased region" description="Polar residues" evidence="1">
    <location>
        <begin position="137"/>
        <end position="155"/>
    </location>
</feature>
<name>A0ABQ9J5I9_9CUCU</name>
<dbReference type="Proteomes" id="UP001162164">
    <property type="component" value="Unassembled WGS sequence"/>
</dbReference>
<sequence>MGTDYRRDWVKKLVTKCFGFTSDHYFEEMMATSEELEDTLESYLDDDFLPQNEDRRFFLFEKPKPEIGESVEFAQPVKKEKGKKGGKGGKKGKGGKSSPTVDEKTAPPPEAPEAENVPEIVDGTTVEPENIAESPTVGESPTENVAESPISNTEASPLPSPELTDVETSDVEGSMQVRYVFDHKYNVKVTSREEWVSNKIALLHSRGLIWFTNGSKTNGSSGSGIYGQSPRTELKFALRKSTIGAQNQHILILSDSQAALKALNKISSKLVWDCHINLQRYSIRRARRKKNKKGKKDKGAKGKKGKKRKEEPPPPPPEEVEEYIDVPQIIQKQVIDYSLHGSFMHVQDDNFNYHTRFLYLYRRTDAGIPNFDEPEDADAEMPSYFIFGFTTPDVLQSITIMFKQLYLSVVNTTVKESKKILSTNVTNHRVDESTDFQRPSDYRKMCMTHSKSTHRLDNDMNSTCATSSVKDLILLSPLKTEVLNQIEGFINTLDWVTEHVDDVVDLPMVDMTHILQRSVEDLARDRHAVVELEEVVMGWETHILKIIETYLAKTPDGNGPLSEYDYWHQREAAFSALVEQLKKPTLVHIANALEAAKSSVLDGFIHYQVDLKRYYGEAKDNVKFLSTIWRHLKTVTFNPDFRKIIDCIPSIMSGLRLIWVLSNYFNKDEVMVPFMEKILWCLLERVRKNLDNENLFRNPITEVQKLTSEATEMLELWKSSYMDTRQKIEDSGKGLRWEFDKKILFSASDYMASVCKDLYEVATIMYHFKNIFGAELRSIVSDPQSIDNVSKRVDRLVVPIENTDFDIFDETCKENWDAIMDAFHKEVRKLDLEGVNFIDQSFKMIRSSESALEMLLKFKHMETRQLIQDRLMLKFDVILDQYSKEILIVEDAFMVPEIMQSPLKDDVFKAYLTLAKQLKDFEKNKFKEWLELFVAPMEQALQMEILKLKSIDDEAKRKTHKTSAPTQVTETRSSKGTSQPPKSPRTTKASTKSTSLNRPTNMILEQLYSQKQLTWHEIIGDNITIELGIKFSLNFDDNLWSCFKSADILETLAFNLPDSIRMMHLLKEHIRIVELHIQPGLSRIKWSSLGIIDYAEHCSVLINNLKALYHQIIRIEKDVLSRIRKLASTKLFKFVPIQEKPERLSCKDFFNVMNDNRTEDMSIMMKTYESIGPILIKLEAMVLKTNTGKADAMVPYYYYWEIEIYKALISMTLKNLENFNSKLDSKEVIFQVDAVVVTPEVLLRPTVTEIYNMIIRNAKDFIERLKAFPRWMNETCLLCKPLIEHDIEFTYTFYEEIIKVQDVCDVFGNVSDSAQKAIAAVNKVLQKWKCYKMLWTHEKVSTCEKFLAKYTLLSNYDEKFMFYNDLIQNIDVFGEYIDTGSIRLNLRPLLNTIKFHCQEWKVTLGYLIDFQTKAKMDEFKEKIDHLKVLVKQNIKGLERFKAIMQAIATIQKDNISAELDYLRYQQIYAILRQHKIIFPPENEALAYLLENEWKELHMSALYREQTLEATKERFATITFNEIREFCTVLGDFVIKYKNEGPGTVGEDLDAGIVLMDDYRSQFQKTIAIIEVHARDIVEGFVRDSVTDSQEFEWESQLRFYWINNLDNLWNDIIEREIPLSQPIRIESNLTTDVEISKWNSENLPPDELSVQNGILTLRSSRFPLCIDPQQQALNWIKKKEEKFSLKVISFNDSDFLKHLDMSIKYGSPILFQDVDDYIDPVAENVIMKNVKSIGGRVFILLGDKEVDWDPNFRMYMTTKFANPIFNPWLYATATLDQCPHLSYKPLVYVLAFFHAVVQERRRYDKIGWNISYDFNESDFNVCVTILNTYLTKVYKAKDSRIPWNSLKYLIGEVMYGGRVIDDYDRRIVKIYMDEYMGDFLFDTFQPFHFFHDSTVDYKISPDGTKDDYIEPLCLVPPTVFAYFSAMASFFACQDKILACQGGALIHSLSRYGPGVGQESIKHNMQEQYHIL</sequence>
<evidence type="ECO:0000313" key="5">
    <source>
        <dbReference type="EMBL" id="KAJ8973386.1"/>
    </source>
</evidence>
<reference evidence="5" key="1">
    <citation type="journal article" date="2023" name="Insect Mol. Biol.">
        <title>Genome sequencing provides insights into the evolution of gene families encoding plant cell wall-degrading enzymes in longhorned beetles.</title>
        <authorList>
            <person name="Shin N.R."/>
            <person name="Okamura Y."/>
            <person name="Kirsch R."/>
            <person name="Pauchet Y."/>
        </authorList>
    </citation>
    <scope>NUCLEOTIDE SEQUENCE</scope>
    <source>
        <strain evidence="5">MMC_N1</strain>
    </source>
</reference>
<dbReference type="Pfam" id="PF08385">
    <property type="entry name" value="DHC_N1"/>
    <property type="match status" value="2"/>
</dbReference>
<evidence type="ECO:0008006" key="7">
    <source>
        <dbReference type="Google" id="ProtNLM"/>
    </source>
</evidence>
<dbReference type="EMBL" id="JAPWTJ010001184">
    <property type="protein sequence ID" value="KAJ8973386.1"/>
    <property type="molecule type" value="Genomic_DNA"/>
</dbReference>
<feature type="domain" description="Dynein heavy chain tail" evidence="2">
    <location>
        <begin position="531"/>
        <end position="893"/>
    </location>
</feature>
<evidence type="ECO:0000259" key="4">
    <source>
        <dbReference type="Pfam" id="PF18198"/>
    </source>
</evidence>
<protein>
    <recommendedName>
        <fullName evidence="7">Dynein heavy chain</fullName>
    </recommendedName>
</protein>
<dbReference type="InterPro" id="IPR035706">
    <property type="entry name" value="AAA_9"/>
</dbReference>
<dbReference type="PANTHER" id="PTHR22878">
    <property type="entry name" value="DYNEIN HEAVY CHAIN 6, AXONEMAL-LIKE-RELATED"/>
    <property type="match status" value="1"/>
</dbReference>
<dbReference type="Pfam" id="PF18198">
    <property type="entry name" value="AAA_lid_11"/>
    <property type="match status" value="1"/>
</dbReference>
<dbReference type="InterPro" id="IPR027417">
    <property type="entry name" value="P-loop_NTPase"/>
</dbReference>
<gene>
    <name evidence="5" type="ORF">NQ317_012102</name>
</gene>
<dbReference type="Pfam" id="PF12781">
    <property type="entry name" value="AAA_9"/>
    <property type="match status" value="1"/>
</dbReference>
<dbReference type="InterPro" id="IPR042219">
    <property type="entry name" value="AAA_lid_11_sf"/>
</dbReference>
<dbReference type="Gene3D" id="3.40.50.300">
    <property type="entry name" value="P-loop containing nucleotide triphosphate hydrolases"/>
    <property type="match status" value="1"/>
</dbReference>
<feature type="region of interest" description="Disordered" evidence="1">
    <location>
        <begin position="285"/>
        <end position="322"/>
    </location>
</feature>
<evidence type="ECO:0000256" key="1">
    <source>
        <dbReference type="SAM" id="MobiDB-lite"/>
    </source>
</evidence>
<dbReference type="Gene3D" id="1.20.58.1120">
    <property type="match status" value="1"/>
</dbReference>
<keyword evidence="6" id="KW-1185">Reference proteome</keyword>
<feature type="compositionally biased region" description="Basic residues" evidence="1">
    <location>
        <begin position="285"/>
        <end position="307"/>
    </location>
</feature>
<dbReference type="InterPro" id="IPR041658">
    <property type="entry name" value="AAA_lid_11"/>
</dbReference>
<dbReference type="Gene3D" id="1.10.8.720">
    <property type="entry name" value="Region D6 of dynein motor"/>
    <property type="match status" value="1"/>
</dbReference>
<organism evidence="5 6">
    <name type="scientific">Molorchus minor</name>
    <dbReference type="NCBI Taxonomy" id="1323400"/>
    <lineage>
        <taxon>Eukaryota</taxon>
        <taxon>Metazoa</taxon>
        <taxon>Ecdysozoa</taxon>
        <taxon>Arthropoda</taxon>
        <taxon>Hexapoda</taxon>
        <taxon>Insecta</taxon>
        <taxon>Pterygota</taxon>
        <taxon>Neoptera</taxon>
        <taxon>Endopterygota</taxon>
        <taxon>Coleoptera</taxon>
        <taxon>Polyphaga</taxon>
        <taxon>Cucujiformia</taxon>
        <taxon>Chrysomeloidea</taxon>
        <taxon>Cerambycidae</taxon>
        <taxon>Lamiinae</taxon>
        <taxon>Monochamini</taxon>
        <taxon>Molorchus</taxon>
    </lineage>
</organism>
<feature type="region of interest" description="Disordered" evidence="1">
    <location>
        <begin position="956"/>
        <end position="995"/>
    </location>
</feature>
<feature type="compositionally biased region" description="Basic residues" evidence="1">
    <location>
        <begin position="80"/>
        <end position="94"/>
    </location>
</feature>
<accession>A0ABQ9J5I9</accession>
<comment type="caution">
    <text evidence="5">The sequence shown here is derived from an EMBL/GenBank/DDBJ whole genome shotgun (WGS) entry which is preliminary data.</text>
</comment>
<evidence type="ECO:0000259" key="3">
    <source>
        <dbReference type="Pfam" id="PF12781"/>
    </source>
</evidence>
<feature type="domain" description="Dynein heavy chain AAA lid" evidence="4">
    <location>
        <begin position="1784"/>
        <end position="1911"/>
    </location>
</feature>
<feature type="region of interest" description="Disordered" evidence="1">
    <location>
        <begin position="68"/>
        <end position="169"/>
    </location>
</feature>
<dbReference type="InterPro" id="IPR013594">
    <property type="entry name" value="Dynein_heavy_tail"/>
</dbReference>